<dbReference type="Proteomes" id="UP000186456">
    <property type="component" value="Unassembled WGS sequence"/>
</dbReference>
<accession>A0A1H0Q4R2</accession>
<dbReference type="EMBL" id="FNJN01000004">
    <property type="protein sequence ID" value="SDP12100.1"/>
    <property type="molecule type" value="Genomic_DNA"/>
</dbReference>
<proteinExistence type="predicted"/>
<dbReference type="AlphaFoldDB" id="A0A1H0Q4R2"/>
<gene>
    <name evidence="1" type="ORF">SAMN04487788_2204</name>
</gene>
<sequence>MREGRPLPVHDRRPHRPRSIVRVARAIRGGGHPPRRIQRCRHGAVTGRPPRAITRGVVPVARRLATGRRRIGQPREVVILVTLSTRFRNSVVNLGQVGSLSPREALAIEPSRRVEIICVNRERSRISVNYSFTVPVLQYHFWIAPLRDGHPVQIFRGVAQESIYPPLRYSGVLYRKLNCWNKAGVKGVRVDEVLYRVRGELHSKHRVGSTLGYRESGLVIRCEFTPSRK</sequence>
<name>A0A1H0Q4R2_MICTS</name>
<reference evidence="1 2" key="1">
    <citation type="submission" date="2016-10" db="EMBL/GenBank/DDBJ databases">
        <authorList>
            <person name="de Groot N.N."/>
        </authorList>
    </citation>
    <scope>NUCLEOTIDE SEQUENCE [LARGE SCALE GENOMIC DNA]</scope>
    <source>
        <strain evidence="1 2">StLB037</strain>
    </source>
</reference>
<evidence type="ECO:0000313" key="2">
    <source>
        <dbReference type="Proteomes" id="UP000186456"/>
    </source>
</evidence>
<protein>
    <submittedName>
        <fullName evidence="1">Uncharacterized protein</fullName>
    </submittedName>
</protein>
<evidence type="ECO:0000313" key="1">
    <source>
        <dbReference type="EMBL" id="SDP12100.1"/>
    </source>
</evidence>
<organism evidence="1 2">
    <name type="scientific">Microbacterium testaceum (strain StLB037)</name>
    <dbReference type="NCBI Taxonomy" id="979556"/>
    <lineage>
        <taxon>Bacteria</taxon>
        <taxon>Bacillati</taxon>
        <taxon>Actinomycetota</taxon>
        <taxon>Actinomycetes</taxon>
        <taxon>Micrococcales</taxon>
        <taxon>Microbacteriaceae</taxon>
        <taxon>Microbacterium</taxon>
    </lineage>
</organism>